<evidence type="ECO:0000313" key="7">
    <source>
        <dbReference type="EMBL" id="ACZ41697.1"/>
    </source>
</evidence>
<proteinExistence type="inferred from homology"/>
<dbReference type="PANTHER" id="PTHR13479:SF40">
    <property type="entry name" value="SMALL RIBOSOMAL SUBUNIT PROTEIN BS18M"/>
    <property type="match status" value="1"/>
</dbReference>
<dbReference type="InterPro" id="IPR001648">
    <property type="entry name" value="Ribosomal_bS18"/>
</dbReference>
<dbReference type="Gene3D" id="4.10.640.10">
    <property type="entry name" value="Ribosomal protein S18"/>
    <property type="match status" value="1"/>
</dbReference>
<keyword evidence="8" id="KW-1185">Reference proteome</keyword>
<protein>
    <recommendedName>
        <fullName evidence="4">Small ribosomal subunit protein bS18</fullName>
    </recommendedName>
</protein>
<dbReference type="HAMAP" id="MF_00270">
    <property type="entry name" value="Ribosomal_bS18"/>
    <property type="match status" value="1"/>
</dbReference>
<dbReference type="KEGG" id="ttr:Tter_0780"/>
<comment type="subunit">
    <text evidence="4">Part of the 30S ribosomal subunit. Forms a tight heterodimer with protein bS6.</text>
</comment>
<evidence type="ECO:0000256" key="6">
    <source>
        <dbReference type="SAM" id="MobiDB-lite"/>
    </source>
</evidence>
<keyword evidence="2 4" id="KW-0689">Ribosomal protein</keyword>
<feature type="region of interest" description="Disordered" evidence="6">
    <location>
        <begin position="1"/>
        <end position="40"/>
    </location>
</feature>
<dbReference type="AlphaFoldDB" id="D1CFJ1"/>
<sequence length="116" mass="13069">MSEELETQVPETSETESTTTATATAESSQPAASEARVRPRGRYVPRRKVCAFCADHIDKVDYKDIARIGRYLSDRAKIEGRRKTGTCAKHQRSLAVALKRARYMALMPYTAQHIRP</sequence>
<dbReference type="PRINTS" id="PR00974">
    <property type="entry name" value="RIBOSOMALS18"/>
</dbReference>
<evidence type="ECO:0000256" key="3">
    <source>
        <dbReference type="ARBA" id="ARBA00023274"/>
    </source>
</evidence>
<keyword evidence="4" id="KW-0699">rRNA-binding</keyword>
<dbReference type="OrthoDB" id="9812008at2"/>
<feature type="compositionally biased region" description="Low complexity" evidence="6">
    <location>
        <begin position="7"/>
        <end position="34"/>
    </location>
</feature>
<dbReference type="GO" id="GO:0070181">
    <property type="term" value="F:small ribosomal subunit rRNA binding"/>
    <property type="evidence" value="ECO:0007669"/>
    <property type="project" value="TreeGrafter"/>
</dbReference>
<comment type="function">
    <text evidence="4">Binds as a heterodimer with protein bS6 to the central domain of the 16S rRNA, where it helps stabilize the platform of the 30S subunit.</text>
</comment>
<dbReference type="GO" id="GO:0003735">
    <property type="term" value="F:structural constituent of ribosome"/>
    <property type="evidence" value="ECO:0007669"/>
    <property type="project" value="InterPro"/>
</dbReference>
<dbReference type="EMBL" id="CP001825">
    <property type="protein sequence ID" value="ACZ41697.1"/>
    <property type="molecule type" value="Genomic_DNA"/>
</dbReference>
<dbReference type="STRING" id="525904.Tter_0780"/>
<keyword evidence="4" id="KW-0694">RNA-binding</keyword>
<evidence type="ECO:0000256" key="1">
    <source>
        <dbReference type="ARBA" id="ARBA00005589"/>
    </source>
</evidence>
<keyword evidence="3 4" id="KW-0687">Ribonucleoprotein</keyword>
<evidence type="ECO:0000256" key="5">
    <source>
        <dbReference type="RuleBase" id="RU003910"/>
    </source>
</evidence>
<dbReference type="GO" id="GO:0006412">
    <property type="term" value="P:translation"/>
    <property type="evidence" value="ECO:0007669"/>
    <property type="project" value="UniProtKB-UniRule"/>
</dbReference>
<comment type="similarity">
    <text evidence="1 4 5">Belongs to the bacterial ribosomal protein bS18 family.</text>
</comment>
<accession>D1CFJ1</accession>
<name>D1CFJ1_THET1</name>
<dbReference type="RefSeq" id="WP_012874732.1">
    <property type="nucleotide sequence ID" value="NC_013525.1"/>
</dbReference>
<dbReference type="InterPro" id="IPR036870">
    <property type="entry name" value="Ribosomal_bS18_sf"/>
</dbReference>
<gene>
    <name evidence="4" type="primary">rpsR</name>
    <name evidence="7" type="ordered locus">Tter_0780</name>
</gene>
<dbReference type="PANTHER" id="PTHR13479">
    <property type="entry name" value="30S RIBOSOMAL PROTEIN S18"/>
    <property type="match status" value="1"/>
</dbReference>
<dbReference type="HOGENOM" id="CLU_148710_0_1_0"/>
<evidence type="ECO:0000256" key="2">
    <source>
        <dbReference type="ARBA" id="ARBA00022980"/>
    </source>
</evidence>
<dbReference type="GO" id="GO:0022627">
    <property type="term" value="C:cytosolic small ribosomal subunit"/>
    <property type="evidence" value="ECO:0007669"/>
    <property type="project" value="TreeGrafter"/>
</dbReference>
<reference evidence="8" key="1">
    <citation type="journal article" date="2010" name="Stand. Genomic Sci.">
        <title>Complete genome sequence of 'Thermobaculum terrenum' type strain (YNP1).</title>
        <authorList>
            <person name="Kiss H."/>
            <person name="Cleland D."/>
            <person name="Lapidus A."/>
            <person name="Lucas S."/>
            <person name="Glavina Del Rio T."/>
            <person name="Nolan M."/>
            <person name="Tice H."/>
            <person name="Han C."/>
            <person name="Goodwin L."/>
            <person name="Pitluck S."/>
            <person name="Liolios K."/>
            <person name="Ivanova N."/>
            <person name="Mavromatis K."/>
            <person name="Ovchinnikova G."/>
            <person name="Pati A."/>
            <person name="Chen A."/>
            <person name="Palaniappan K."/>
            <person name="Land M."/>
            <person name="Hauser L."/>
            <person name="Chang Y."/>
            <person name="Jeffries C."/>
            <person name="Lu M."/>
            <person name="Brettin T."/>
            <person name="Detter J."/>
            <person name="Goker M."/>
            <person name="Tindall B."/>
            <person name="Beck B."/>
            <person name="McDermott T."/>
            <person name="Woyke T."/>
            <person name="Bristow J."/>
            <person name="Eisen J."/>
            <person name="Markowitz V."/>
            <person name="Hugenholtz P."/>
            <person name="Kyrpides N."/>
            <person name="Klenk H."/>
            <person name="Cheng J."/>
        </authorList>
    </citation>
    <scope>NUCLEOTIDE SEQUENCE [LARGE SCALE GENOMIC DNA]</scope>
    <source>
        <strain evidence="8">ATCC BAA-798 / YNP1</strain>
    </source>
</reference>
<evidence type="ECO:0000313" key="8">
    <source>
        <dbReference type="Proteomes" id="UP000000323"/>
    </source>
</evidence>
<dbReference type="NCBIfam" id="TIGR00165">
    <property type="entry name" value="S18"/>
    <property type="match status" value="1"/>
</dbReference>
<dbReference type="Proteomes" id="UP000000323">
    <property type="component" value="Chromosome 1"/>
</dbReference>
<evidence type="ECO:0000256" key="4">
    <source>
        <dbReference type="HAMAP-Rule" id="MF_00270"/>
    </source>
</evidence>
<dbReference type="eggNOG" id="COG0238">
    <property type="taxonomic scope" value="Bacteria"/>
</dbReference>
<organism evidence="7 8">
    <name type="scientific">Thermobaculum terrenum (strain ATCC BAA-798 / CCMEE 7001 / YNP1)</name>
    <dbReference type="NCBI Taxonomy" id="525904"/>
    <lineage>
        <taxon>Bacteria</taxon>
        <taxon>Bacillati</taxon>
        <taxon>Chloroflexota</taxon>
        <taxon>Chloroflexia</taxon>
        <taxon>Candidatus Thermobaculales</taxon>
        <taxon>Candidatus Thermobaculaceae</taxon>
        <taxon>Thermobaculum</taxon>
    </lineage>
</organism>
<dbReference type="Pfam" id="PF01084">
    <property type="entry name" value="Ribosomal_S18"/>
    <property type="match status" value="1"/>
</dbReference>
<dbReference type="SUPFAM" id="SSF46911">
    <property type="entry name" value="Ribosomal protein S18"/>
    <property type="match status" value="1"/>
</dbReference>